<organism evidence="2 3">
    <name type="scientific">Prorocentrum cordatum</name>
    <dbReference type="NCBI Taxonomy" id="2364126"/>
    <lineage>
        <taxon>Eukaryota</taxon>
        <taxon>Sar</taxon>
        <taxon>Alveolata</taxon>
        <taxon>Dinophyceae</taxon>
        <taxon>Prorocentrales</taxon>
        <taxon>Prorocentraceae</taxon>
        <taxon>Prorocentrum</taxon>
    </lineage>
</organism>
<proteinExistence type="predicted"/>
<feature type="region of interest" description="Disordered" evidence="1">
    <location>
        <begin position="1"/>
        <end position="173"/>
    </location>
</feature>
<evidence type="ECO:0000313" key="3">
    <source>
        <dbReference type="Proteomes" id="UP001189429"/>
    </source>
</evidence>
<evidence type="ECO:0000313" key="2">
    <source>
        <dbReference type="EMBL" id="CAK0878689.1"/>
    </source>
</evidence>
<sequence length="173" mass="19299">LRPACWRGLRLGPRRRPPDGACGARAAQPRRRRPPRGAAGEEPPPPWRAAAVTPSKPARARPTERPPGTRRPLTRTRRATTQRITRAPVPEARPHLAGVPEGHPPAHERVPEALEDRTSQQREIKRARARLQDRVARRTQTRDNSRKADGGRETTRRGARTLRGDSVVQRGVG</sequence>
<name>A0ABN9W1T4_9DINO</name>
<accession>A0ABN9W1T4</accession>
<evidence type="ECO:0000256" key="1">
    <source>
        <dbReference type="SAM" id="MobiDB-lite"/>
    </source>
</evidence>
<reference evidence="2" key="1">
    <citation type="submission" date="2023-10" db="EMBL/GenBank/DDBJ databases">
        <authorList>
            <person name="Chen Y."/>
            <person name="Shah S."/>
            <person name="Dougan E. K."/>
            <person name="Thang M."/>
            <person name="Chan C."/>
        </authorList>
    </citation>
    <scope>NUCLEOTIDE SEQUENCE [LARGE SCALE GENOMIC DNA]</scope>
</reference>
<feature type="non-terminal residue" evidence="2">
    <location>
        <position position="1"/>
    </location>
</feature>
<feature type="compositionally biased region" description="Basic and acidic residues" evidence="1">
    <location>
        <begin position="104"/>
        <end position="156"/>
    </location>
</feature>
<gene>
    <name evidence="2" type="ORF">PCOR1329_LOCUS62365</name>
</gene>
<comment type="caution">
    <text evidence="2">The sequence shown here is derived from an EMBL/GenBank/DDBJ whole genome shotgun (WGS) entry which is preliminary data.</text>
</comment>
<feature type="non-terminal residue" evidence="2">
    <location>
        <position position="173"/>
    </location>
</feature>
<dbReference type="Proteomes" id="UP001189429">
    <property type="component" value="Unassembled WGS sequence"/>
</dbReference>
<protein>
    <submittedName>
        <fullName evidence="2">Uncharacterized protein</fullName>
    </submittedName>
</protein>
<dbReference type="EMBL" id="CAUYUJ010017872">
    <property type="protein sequence ID" value="CAK0878689.1"/>
    <property type="molecule type" value="Genomic_DNA"/>
</dbReference>
<keyword evidence="3" id="KW-1185">Reference proteome</keyword>